<dbReference type="AlphaFoldDB" id="A0A1C1C8P0"/>
<protein>
    <submittedName>
        <fullName evidence="1">Uncharacterized protein</fullName>
    </submittedName>
</protein>
<dbReference type="VEuPathDB" id="FungiDB:G647_07552"/>
<dbReference type="VEuPathDB" id="FungiDB:CLCR_06173"/>
<comment type="caution">
    <text evidence="1">The sequence shown here is derived from an EMBL/GenBank/DDBJ whole genome shotgun (WGS) entry which is preliminary data.</text>
</comment>
<name>A0A1C1C8P0_9EURO</name>
<organism evidence="1 2">
    <name type="scientific">Cladophialophora carrionii</name>
    <dbReference type="NCBI Taxonomy" id="86049"/>
    <lineage>
        <taxon>Eukaryota</taxon>
        <taxon>Fungi</taxon>
        <taxon>Dikarya</taxon>
        <taxon>Ascomycota</taxon>
        <taxon>Pezizomycotina</taxon>
        <taxon>Eurotiomycetes</taxon>
        <taxon>Chaetothyriomycetidae</taxon>
        <taxon>Chaetothyriales</taxon>
        <taxon>Herpotrichiellaceae</taxon>
        <taxon>Cladophialophora</taxon>
    </lineage>
</organism>
<accession>A0A1C1C8P0</accession>
<reference evidence="2" key="1">
    <citation type="submission" date="2015-07" db="EMBL/GenBank/DDBJ databases">
        <authorList>
            <person name="Teixeira M.M."/>
            <person name="Souza R.C."/>
            <person name="Almeida L.G."/>
            <person name="Vicente V.A."/>
            <person name="de Hoog S."/>
            <person name="Bocca A.L."/>
            <person name="de Almeida S.R."/>
            <person name="Vasconcelos A.T."/>
            <person name="Felipe M.S."/>
        </authorList>
    </citation>
    <scope>NUCLEOTIDE SEQUENCE [LARGE SCALE GENOMIC DNA]</scope>
    <source>
        <strain evidence="2">KSF</strain>
    </source>
</reference>
<proteinExistence type="predicted"/>
<evidence type="ECO:0000313" key="1">
    <source>
        <dbReference type="EMBL" id="OCT44880.1"/>
    </source>
</evidence>
<keyword evidence="2" id="KW-1185">Reference proteome</keyword>
<evidence type="ECO:0000313" key="2">
    <source>
        <dbReference type="Proteomes" id="UP000094526"/>
    </source>
</evidence>
<dbReference type="Proteomes" id="UP000094526">
    <property type="component" value="Unassembled WGS sequence"/>
</dbReference>
<sequence length="262" mass="29233">MPLLEKQAQLRWSNVALPAKDALAETIERYVQELADSADCMFDIMIRTDNMLMVLFHTLKDTQVMVHEGPIDAFDKQIAQDARATSSCFATLERTYALGLECEVLATQFQKSVDAMLEARYTFPFPSFFRKTHSHPTVLSRNDQGFVQHDLKTIVDRLAHARKQLNDQGARLAETRTPISDSHALTNATSLQQLREVIDEVLGRLVTAQQRHASSTARANAEYEKQAREGLFTVLPAFSAVPVAMPVSTKDAPAVTNTNSAR</sequence>
<dbReference type="EMBL" id="LGRB01000020">
    <property type="protein sequence ID" value="OCT44880.1"/>
    <property type="molecule type" value="Genomic_DNA"/>
</dbReference>
<gene>
    <name evidence="1" type="ORF">CLCR_06173</name>
</gene>